<dbReference type="GO" id="GO:0005856">
    <property type="term" value="C:cytoskeleton"/>
    <property type="evidence" value="ECO:0007669"/>
    <property type="project" value="UniProtKB-SubCell"/>
</dbReference>
<dbReference type="Ensembl" id="ENSCPIT00010018630.1">
    <property type="protein sequence ID" value="ENSCPIP00010015633.1"/>
    <property type="gene ID" value="ENSCPIG00010012460.1"/>
</dbReference>
<evidence type="ECO:0008006" key="8">
    <source>
        <dbReference type="Google" id="ProtNLM"/>
    </source>
</evidence>
<organism evidence="6 7">
    <name type="scientific">Chrysolophus pictus</name>
    <name type="common">Golden pheasant</name>
    <name type="synonym">Phasianus pictus</name>
    <dbReference type="NCBI Taxonomy" id="9089"/>
    <lineage>
        <taxon>Eukaryota</taxon>
        <taxon>Metazoa</taxon>
        <taxon>Chordata</taxon>
        <taxon>Craniata</taxon>
        <taxon>Vertebrata</taxon>
        <taxon>Euteleostomi</taxon>
        <taxon>Archelosauria</taxon>
        <taxon>Archosauria</taxon>
        <taxon>Dinosauria</taxon>
        <taxon>Saurischia</taxon>
        <taxon>Theropoda</taxon>
        <taxon>Coelurosauria</taxon>
        <taxon>Aves</taxon>
        <taxon>Neognathae</taxon>
        <taxon>Galloanserae</taxon>
        <taxon>Galliformes</taxon>
        <taxon>Phasianidae</taxon>
        <taxon>Phasianinae</taxon>
        <taxon>Chrysolophus</taxon>
    </lineage>
</organism>
<evidence type="ECO:0000256" key="5">
    <source>
        <dbReference type="SAM" id="MobiDB-lite"/>
    </source>
</evidence>
<dbReference type="PANTHER" id="PTHR12021:SF11">
    <property type="entry name" value="THYMOSIN BETA-15A-RELATED"/>
    <property type="match status" value="1"/>
</dbReference>
<evidence type="ECO:0000256" key="4">
    <source>
        <dbReference type="ARBA" id="ARBA00023212"/>
    </source>
</evidence>
<proteinExistence type="inferred from homology"/>
<dbReference type="PANTHER" id="PTHR12021">
    <property type="entry name" value="THYMOSIN BETA"/>
    <property type="match status" value="1"/>
</dbReference>
<keyword evidence="3" id="KW-0963">Cytoplasm</keyword>
<accession>A0A8C3LXC7</accession>
<dbReference type="GO" id="GO:0007015">
    <property type="term" value="P:actin filament organization"/>
    <property type="evidence" value="ECO:0007669"/>
    <property type="project" value="InterPro"/>
</dbReference>
<dbReference type="PROSITE" id="PS00500">
    <property type="entry name" value="THYMOSIN_B4"/>
    <property type="match status" value="1"/>
</dbReference>
<feature type="compositionally biased region" description="Low complexity" evidence="5">
    <location>
        <begin position="23"/>
        <end position="32"/>
    </location>
</feature>
<dbReference type="InterPro" id="IPR038386">
    <property type="entry name" value="Beta-thymosin_sf"/>
</dbReference>
<reference evidence="6" key="2">
    <citation type="submission" date="2025-09" db="UniProtKB">
        <authorList>
            <consortium name="Ensembl"/>
        </authorList>
    </citation>
    <scope>IDENTIFICATION</scope>
</reference>
<dbReference type="CDD" id="cd22059">
    <property type="entry name" value="WH2_BetaT"/>
    <property type="match status" value="1"/>
</dbReference>
<keyword evidence="4" id="KW-0206">Cytoskeleton</keyword>
<evidence type="ECO:0000256" key="2">
    <source>
        <dbReference type="ARBA" id="ARBA00009511"/>
    </source>
</evidence>
<dbReference type="InterPro" id="IPR001152">
    <property type="entry name" value="Beta-thymosin"/>
</dbReference>
<comment type="subcellular location">
    <subcellularLocation>
        <location evidence="1">Cytoplasm</location>
        <location evidence="1">Cytoskeleton</location>
    </subcellularLocation>
</comment>
<evidence type="ECO:0000256" key="3">
    <source>
        <dbReference type="ARBA" id="ARBA00022490"/>
    </source>
</evidence>
<comment type="similarity">
    <text evidence="2">Belongs to the thymosin beta family.</text>
</comment>
<dbReference type="GO" id="GO:0005737">
    <property type="term" value="C:cytoplasm"/>
    <property type="evidence" value="ECO:0007669"/>
    <property type="project" value="TreeGrafter"/>
</dbReference>
<dbReference type="Proteomes" id="UP000694543">
    <property type="component" value="Unplaced"/>
</dbReference>
<evidence type="ECO:0000313" key="6">
    <source>
        <dbReference type="Ensembl" id="ENSCPIP00010015633.1"/>
    </source>
</evidence>
<dbReference type="GO" id="GO:0003785">
    <property type="term" value="F:actin monomer binding"/>
    <property type="evidence" value="ECO:0007669"/>
    <property type="project" value="InterPro"/>
</dbReference>
<feature type="compositionally biased region" description="Low complexity" evidence="5">
    <location>
        <begin position="1"/>
        <end position="10"/>
    </location>
</feature>
<dbReference type="Gene3D" id="1.20.5.520">
    <property type="entry name" value="Single helix bin"/>
    <property type="match status" value="1"/>
</dbReference>
<feature type="region of interest" description="Disordered" evidence="5">
    <location>
        <begin position="1"/>
        <end position="32"/>
    </location>
</feature>
<dbReference type="Pfam" id="PF01290">
    <property type="entry name" value="Thymosin"/>
    <property type="match status" value="1"/>
</dbReference>
<evidence type="ECO:0000313" key="7">
    <source>
        <dbReference type="Proteomes" id="UP000694543"/>
    </source>
</evidence>
<feature type="region of interest" description="Disordered" evidence="5">
    <location>
        <begin position="148"/>
        <end position="175"/>
    </location>
</feature>
<feature type="compositionally biased region" description="Basic and acidic residues" evidence="5">
    <location>
        <begin position="151"/>
        <end position="175"/>
    </location>
</feature>
<protein>
    <recommendedName>
        <fullName evidence="8">Thymosin beta</fullName>
    </recommendedName>
</protein>
<reference evidence="6" key="1">
    <citation type="submission" date="2025-08" db="UniProtKB">
        <authorList>
            <consortium name="Ensembl"/>
        </authorList>
    </citation>
    <scope>IDENTIFICATION</scope>
</reference>
<dbReference type="FunFam" id="1.20.5.520:FF:000001">
    <property type="entry name" value="Thymosin beta"/>
    <property type="match status" value="1"/>
</dbReference>
<dbReference type="AlphaFoldDB" id="A0A8C3LXC7"/>
<evidence type="ECO:0000256" key="1">
    <source>
        <dbReference type="ARBA" id="ARBA00004245"/>
    </source>
</evidence>
<sequence>MRSLGGPRWVRGGRGPRPALLSAVGSGRGAAPRGGRAAFVCEMLRAHPARSPADANRGGSLRQNVRQTGPVGGGGGCGVAEGPALRYCPRWEAGVGRRPGAGGRPLSARCCVPTLHGAPLMRTGGALLGKMCDKPDLSEVEKFDKKKLKKTNTEEKNTLPSKETIEQEKECVKSS</sequence>
<dbReference type="GO" id="GO:0030334">
    <property type="term" value="P:regulation of cell migration"/>
    <property type="evidence" value="ECO:0007669"/>
    <property type="project" value="TreeGrafter"/>
</dbReference>
<dbReference type="SMART" id="SM00152">
    <property type="entry name" value="THY"/>
    <property type="match status" value="1"/>
</dbReference>
<keyword evidence="7" id="KW-1185">Reference proteome</keyword>
<name>A0A8C3LXC7_CHRPC</name>